<proteinExistence type="predicted"/>
<protein>
    <submittedName>
        <fullName evidence="2">Uncharacterized protein</fullName>
    </submittedName>
</protein>
<keyword evidence="3" id="KW-1185">Reference proteome</keyword>
<comment type="caution">
    <text evidence="2">The sequence shown here is derived from an EMBL/GenBank/DDBJ whole genome shotgun (WGS) entry which is preliminary data.</text>
</comment>
<evidence type="ECO:0000313" key="2">
    <source>
        <dbReference type="EMBL" id="GFT05998.1"/>
    </source>
</evidence>
<dbReference type="AlphaFoldDB" id="A0A8X6TG55"/>
<gene>
    <name evidence="2" type="ORF">NPIL_367031</name>
    <name evidence="1" type="ORF">NPIL_615581</name>
</gene>
<dbReference type="EMBL" id="BMAW01048745">
    <property type="protein sequence ID" value="GFS67626.1"/>
    <property type="molecule type" value="Genomic_DNA"/>
</dbReference>
<dbReference type="EMBL" id="BMAW01102799">
    <property type="protein sequence ID" value="GFT05998.1"/>
    <property type="molecule type" value="Genomic_DNA"/>
</dbReference>
<sequence length="90" mass="10240">MRIRKFEDYSNTPVSSVDTIGIKIKCKNLRATRIGEDIVTRKPPQQMPQAIKEINASETNSKKTFQRGFACLLQNEFPCNRKLSYSGSNT</sequence>
<evidence type="ECO:0000313" key="1">
    <source>
        <dbReference type="EMBL" id="GFS67626.1"/>
    </source>
</evidence>
<dbReference type="Proteomes" id="UP000887013">
    <property type="component" value="Unassembled WGS sequence"/>
</dbReference>
<name>A0A8X6TG55_NEPPI</name>
<organism evidence="2 3">
    <name type="scientific">Nephila pilipes</name>
    <name type="common">Giant wood spider</name>
    <name type="synonym">Nephila maculata</name>
    <dbReference type="NCBI Taxonomy" id="299642"/>
    <lineage>
        <taxon>Eukaryota</taxon>
        <taxon>Metazoa</taxon>
        <taxon>Ecdysozoa</taxon>
        <taxon>Arthropoda</taxon>
        <taxon>Chelicerata</taxon>
        <taxon>Arachnida</taxon>
        <taxon>Araneae</taxon>
        <taxon>Araneomorphae</taxon>
        <taxon>Entelegynae</taxon>
        <taxon>Araneoidea</taxon>
        <taxon>Nephilidae</taxon>
        <taxon>Nephila</taxon>
    </lineage>
</organism>
<reference evidence="2" key="1">
    <citation type="submission" date="2020-08" db="EMBL/GenBank/DDBJ databases">
        <title>Multicomponent nature underlies the extraordinary mechanical properties of spider dragline silk.</title>
        <authorList>
            <person name="Kono N."/>
            <person name="Nakamura H."/>
            <person name="Mori M."/>
            <person name="Yoshida Y."/>
            <person name="Ohtoshi R."/>
            <person name="Malay A.D."/>
            <person name="Moran D.A.P."/>
            <person name="Tomita M."/>
            <person name="Numata K."/>
            <person name="Arakawa K."/>
        </authorList>
    </citation>
    <scope>NUCLEOTIDE SEQUENCE</scope>
</reference>
<accession>A0A8X6TG55</accession>
<evidence type="ECO:0000313" key="3">
    <source>
        <dbReference type="Proteomes" id="UP000887013"/>
    </source>
</evidence>